<gene>
    <name evidence="6" type="ORF">FSB64_34255</name>
    <name evidence="5" type="ORF">HDG41_007514</name>
</gene>
<dbReference type="InterPro" id="IPR036291">
    <property type="entry name" value="NAD(P)-bd_dom_sf"/>
</dbReference>
<keyword evidence="8" id="KW-1185">Reference proteome</keyword>
<dbReference type="SUPFAM" id="SSF55347">
    <property type="entry name" value="Glyceraldehyde-3-phosphate dehydrogenase-like, C-terminal domain"/>
    <property type="match status" value="1"/>
</dbReference>
<dbReference type="Pfam" id="PF01408">
    <property type="entry name" value="GFO_IDH_MocA"/>
    <property type="match status" value="1"/>
</dbReference>
<evidence type="ECO:0000313" key="8">
    <source>
        <dbReference type="Proteomes" id="UP000821598"/>
    </source>
</evidence>
<dbReference type="EMBL" id="JACHDE010000033">
    <property type="protein sequence ID" value="MBB5405418.1"/>
    <property type="molecule type" value="Genomic_DNA"/>
</dbReference>
<sequence>MKVSHLRWGVMGAADIARTQVIPAIQTSVNGSVVALASRDPAKARDYARALGIPRVVESYEALLADVGVDAIYIPLPNSMHAEWAMRAAEAGKAVLCEKPLATTAKMAEMISDAFSRHGVALMEGFMYRFHPQHRRVHELIAQGAIGQVREVRAHLSVNLMNPPDPANVRLQPALGGGALLDMGCYAVNIARMIFACEPTHASAIWIVDSHFDVDIATTGILEFPNGCSASVSCSFMAGGQGTYTVIGTEGSIEVPRAILPGMGTRVPQALVVLVDADGNRREEIFPPVNQYCLMIEAFASAVLNKRTMPFTTDDAVANARVLDALASAARTHQRVNVS</sequence>
<dbReference type="SUPFAM" id="SSF51735">
    <property type="entry name" value="NAD(P)-binding Rossmann-fold domains"/>
    <property type="match status" value="1"/>
</dbReference>
<feature type="domain" description="GFO/IDH/MocA-like oxidoreductase" evidence="4">
    <location>
        <begin position="134"/>
        <end position="254"/>
    </location>
</feature>
<dbReference type="GO" id="GO:0000166">
    <property type="term" value="F:nucleotide binding"/>
    <property type="evidence" value="ECO:0007669"/>
    <property type="project" value="InterPro"/>
</dbReference>
<dbReference type="Gene3D" id="3.30.360.10">
    <property type="entry name" value="Dihydrodipicolinate Reductase, domain 2"/>
    <property type="match status" value="1"/>
</dbReference>
<keyword evidence="2" id="KW-0560">Oxidoreductase</keyword>
<comment type="similarity">
    <text evidence="1">Belongs to the Gfo/Idh/MocA family.</text>
</comment>
<dbReference type="InterPro" id="IPR050984">
    <property type="entry name" value="Gfo/Idh/MocA_domain"/>
</dbReference>
<dbReference type="RefSeq" id="WP_176122176.1">
    <property type="nucleotide sequence ID" value="NZ_JACHDE010000033.1"/>
</dbReference>
<evidence type="ECO:0000259" key="4">
    <source>
        <dbReference type="Pfam" id="PF22725"/>
    </source>
</evidence>
<dbReference type="InterPro" id="IPR055170">
    <property type="entry name" value="GFO_IDH_MocA-like_dom"/>
</dbReference>
<dbReference type="Proteomes" id="UP000821598">
    <property type="component" value="Unassembled WGS sequence"/>
</dbReference>
<accession>A0A7W8P877</accession>
<dbReference type="Proteomes" id="UP000592820">
    <property type="component" value="Unassembled WGS sequence"/>
</dbReference>
<feature type="domain" description="Gfo/Idh/MocA-like oxidoreductase N-terminal" evidence="3">
    <location>
        <begin position="6"/>
        <end position="126"/>
    </location>
</feature>
<evidence type="ECO:0000259" key="3">
    <source>
        <dbReference type="Pfam" id="PF01408"/>
    </source>
</evidence>
<name>A0A7W8P877_9BURK</name>
<dbReference type="InterPro" id="IPR000683">
    <property type="entry name" value="Gfo/Idh/MocA-like_OxRdtase_N"/>
</dbReference>
<comment type="caution">
    <text evidence="5">The sequence shown here is derived from an EMBL/GenBank/DDBJ whole genome shotgun (WGS) entry which is preliminary data.</text>
</comment>
<evidence type="ECO:0000256" key="2">
    <source>
        <dbReference type="ARBA" id="ARBA00023002"/>
    </source>
</evidence>
<reference evidence="6 8" key="1">
    <citation type="submission" date="2019-08" db="EMBL/GenBank/DDBJ databases">
        <title>Paraburkholderia simonii sp. nov. and P. youngii sp. nov. Brazilian and Mexican Mimosa-associated rhizobia.</title>
        <authorList>
            <person name="Mavima L."/>
            <person name="Beukes C.W."/>
            <person name="Palmer M."/>
            <person name="De Meyer S.E."/>
            <person name="James E.K."/>
            <person name="Maluk M."/>
            <person name="Avontuur J.R."/>
            <person name="Chan W.Y."/>
            <person name="Venter S.N."/>
            <person name="Steenkamp E.T."/>
        </authorList>
    </citation>
    <scope>NUCLEOTIDE SEQUENCE [LARGE SCALE GENOMIC DNA]</scope>
    <source>
        <strain evidence="6 8">JPY454</strain>
    </source>
</reference>
<dbReference type="AlphaFoldDB" id="A0A7W8P877"/>
<proteinExistence type="inferred from homology"/>
<dbReference type="GO" id="GO:0016491">
    <property type="term" value="F:oxidoreductase activity"/>
    <property type="evidence" value="ECO:0007669"/>
    <property type="project" value="UniProtKB-KW"/>
</dbReference>
<evidence type="ECO:0000256" key="1">
    <source>
        <dbReference type="ARBA" id="ARBA00010928"/>
    </source>
</evidence>
<dbReference type="Gene3D" id="3.40.50.720">
    <property type="entry name" value="NAD(P)-binding Rossmann-like Domain"/>
    <property type="match status" value="1"/>
</dbReference>
<dbReference type="PANTHER" id="PTHR22604">
    <property type="entry name" value="OXIDOREDUCTASES"/>
    <property type="match status" value="1"/>
</dbReference>
<organism evidence="5 7">
    <name type="scientific">Paraburkholderia youngii</name>
    <dbReference type="NCBI Taxonomy" id="2782701"/>
    <lineage>
        <taxon>Bacteria</taxon>
        <taxon>Pseudomonadati</taxon>
        <taxon>Pseudomonadota</taxon>
        <taxon>Betaproteobacteria</taxon>
        <taxon>Burkholderiales</taxon>
        <taxon>Burkholderiaceae</taxon>
        <taxon>Paraburkholderia</taxon>
    </lineage>
</organism>
<evidence type="ECO:0000313" key="7">
    <source>
        <dbReference type="Proteomes" id="UP000592820"/>
    </source>
</evidence>
<evidence type="ECO:0000313" key="5">
    <source>
        <dbReference type="EMBL" id="MBB5405418.1"/>
    </source>
</evidence>
<reference evidence="5 7" key="2">
    <citation type="submission" date="2020-08" db="EMBL/GenBank/DDBJ databases">
        <title>Genomic Encyclopedia of Type Strains, Phase IV (KMG-V): Genome sequencing to study the core and pangenomes of soil and plant-associated prokaryotes.</title>
        <authorList>
            <person name="Whitman W."/>
        </authorList>
    </citation>
    <scope>NUCLEOTIDE SEQUENCE [LARGE SCALE GENOMIC DNA]</scope>
    <source>
        <strain evidence="5 7">JPY162</strain>
    </source>
</reference>
<dbReference type="Pfam" id="PF22725">
    <property type="entry name" value="GFO_IDH_MocA_C3"/>
    <property type="match status" value="1"/>
</dbReference>
<dbReference type="EMBL" id="VOMC01000053">
    <property type="protein sequence ID" value="NVI08707.1"/>
    <property type="molecule type" value="Genomic_DNA"/>
</dbReference>
<protein>
    <submittedName>
        <fullName evidence="6">Gfo/Idh/MocA family oxidoreductase</fullName>
    </submittedName>
    <submittedName>
        <fullName evidence="5">Putative dehydrogenase</fullName>
    </submittedName>
</protein>
<evidence type="ECO:0000313" key="6">
    <source>
        <dbReference type="EMBL" id="NVI08707.1"/>
    </source>
</evidence>
<dbReference type="PANTHER" id="PTHR22604:SF105">
    <property type="entry name" value="TRANS-1,2-DIHYDROBENZENE-1,2-DIOL DEHYDROGENASE"/>
    <property type="match status" value="1"/>
</dbReference>